<dbReference type="PATRIC" id="fig|1286631.3.peg.367"/>
<dbReference type="eggNOG" id="COG0796">
    <property type="taxonomic scope" value="Bacteria"/>
</dbReference>
<reference evidence="8 9" key="1">
    <citation type="journal article" date="2014" name="FEMS Microbiol. Ecol.">
        <title>Sphaerotilus natans encrusted with nanoball-shaped Fe(III) oxide minerals formed by nitrate-reducing mixotrophic Fe(II) oxidation.</title>
        <authorList>
            <person name="Park S."/>
            <person name="Kim D.H."/>
            <person name="Lee J.H."/>
            <person name="Hur H.G."/>
        </authorList>
    </citation>
    <scope>NUCLEOTIDE SEQUENCE [LARGE SCALE GENOMIC DNA]</scope>
    <source>
        <strain evidence="8 9">DSM 6575</strain>
    </source>
</reference>
<feature type="active site" description="Proton donor/acceptor" evidence="7">
    <location>
        <position position="194"/>
    </location>
</feature>
<comment type="pathway">
    <text evidence="7">Cell wall biogenesis; peptidoglycan biosynthesis.</text>
</comment>
<protein>
    <recommendedName>
        <fullName evidence="2 7">Glutamate racemase</fullName>
        <ecNumber evidence="2 7">5.1.1.3</ecNumber>
    </recommendedName>
</protein>
<dbReference type="InterPro" id="IPR018187">
    <property type="entry name" value="Asp/Glu_racemase_AS_1"/>
</dbReference>
<keyword evidence="5 7" id="KW-0413">Isomerase</keyword>
<dbReference type="GO" id="GO:0071555">
    <property type="term" value="P:cell wall organization"/>
    <property type="evidence" value="ECO:0007669"/>
    <property type="project" value="UniProtKB-KW"/>
</dbReference>
<dbReference type="Pfam" id="PF01177">
    <property type="entry name" value="Asp_Glu_race"/>
    <property type="match status" value="1"/>
</dbReference>
<evidence type="ECO:0000256" key="2">
    <source>
        <dbReference type="ARBA" id="ARBA00013090"/>
    </source>
</evidence>
<dbReference type="PANTHER" id="PTHR21198:SF2">
    <property type="entry name" value="GLUTAMATE RACEMASE"/>
    <property type="match status" value="1"/>
</dbReference>
<name>A0A059KRL7_9BURK</name>
<dbReference type="InterPro" id="IPR015942">
    <property type="entry name" value="Asp/Glu/hydantoin_racemase"/>
</dbReference>
<comment type="similarity">
    <text evidence="7">Belongs to the aspartate/glutamate racemases family.</text>
</comment>
<evidence type="ECO:0000256" key="1">
    <source>
        <dbReference type="ARBA" id="ARBA00001602"/>
    </source>
</evidence>
<dbReference type="HAMAP" id="MF_00258">
    <property type="entry name" value="Glu_racemase"/>
    <property type="match status" value="1"/>
</dbReference>
<feature type="binding site" evidence="7">
    <location>
        <begin position="20"/>
        <end position="21"/>
    </location>
    <ligand>
        <name>substrate</name>
    </ligand>
</feature>
<sequence>MITSTACPPSAATARIGVFDSGLGGLSVLRAIRSLLPTAELMYVADSGHAPYGERGDAHVIARSRAIAAFLRERGADLLVIACNTATAAAVSALRQDHPVWPIVGVEPGIKPAAGLTRNGRIGVMATTGTLRSERFRLLAQAHAAHVDLRLQPCPGLAAAIEGGEVDSPEVKARVAEHCTPLREQQVDTVVLGCTHYPFVAHHIQAELGPMVRLIDTSDAVARRTRHLCESLPARAALPLATAADAAKLWTTGEQGRLESFARRWLDFAWQADAAVIPD</sequence>
<dbReference type="GO" id="GO:0009252">
    <property type="term" value="P:peptidoglycan biosynthetic process"/>
    <property type="evidence" value="ECO:0007669"/>
    <property type="project" value="UniProtKB-UniRule"/>
</dbReference>
<dbReference type="EC" id="5.1.1.3" evidence="2 7"/>
<proteinExistence type="inferred from homology"/>
<dbReference type="NCBIfam" id="TIGR00067">
    <property type="entry name" value="glut_race"/>
    <property type="match status" value="1"/>
</dbReference>
<evidence type="ECO:0000256" key="3">
    <source>
        <dbReference type="ARBA" id="ARBA00022960"/>
    </source>
</evidence>
<dbReference type="PANTHER" id="PTHR21198">
    <property type="entry name" value="GLUTAMATE RACEMASE"/>
    <property type="match status" value="1"/>
</dbReference>
<comment type="caution">
    <text evidence="8">The sequence shown here is derived from an EMBL/GenBank/DDBJ whole genome shotgun (WGS) entry which is preliminary data.</text>
</comment>
<evidence type="ECO:0000256" key="5">
    <source>
        <dbReference type="ARBA" id="ARBA00023235"/>
    </source>
</evidence>
<accession>A0A059KRL7</accession>
<feature type="binding site" evidence="7">
    <location>
        <begin position="52"/>
        <end position="53"/>
    </location>
    <ligand>
        <name>substrate</name>
    </ligand>
</feature>
<gene>
    <name evidence="7" type="primary">murI</name>
    <name evidence="8" type="ORF">X805_03740</name>
</gene>
<keyword evidence="3 7" id="KW-0133">Cell shape</keyword>
<evidence type="ECO:0000313" key="8">
    <source>
        <dbReference type="EMBL" id="KDB54000.1"/>
    </source>
</evidence>
<dbReference type="PROSITE" id="PS00923">
    <property type="entry name" value="ASP_GLU_RACEMASE_1"/>
    <property type="match status" value="1"/>
</dbReference>
<dbReference type="InterPro" id="IPR004391">
    <property type="entry name" value="Glu_race"/>
</dbReference>
<dbReference type="STRING" id="34103.SAMN05421778_1392"/>
<dbReference type="Gene3D" id="3.40.50.1860">
    <property type="match status" value="2"/>
</dbReference>
<keyword evidence="9" id="KW-1185">Reference proteome</keyword>
<dbReference type="GO" id="GO:0008881">
    <property type="term" value="F:glutamate racemase activity"/>
    <property type="evidence" value="ECO:0007669"/>
    <property type="project" value="UniProtKB-UniRule"/>
</dbReference>
<dbReference type="PROSITE" id="PS00924">
    <property type="entry name" value="ASP_GLU_RACEMASE_2"/>
    <property type="match status" value="1"/>
</dbReference>
<organism evidence="8 9">
    <name type="scientific">Sphaerotilus natans subsp. natans DSM 6575</name>
    <dbReference type="NCBI Taxonomy" id="1286631"/>
    <lineage>
        <taxon>Bacteria</taxon>
        <taxon>Pseudomonadati</taxon>
        <taxon>Pseudomonadota</taxon>
        <taxon>Betaproteobacteria</taxon>
        <taxon>Burkholderiales</taxon>
        <taxon>Sphaerotilaceae</taxon>
        <taxon>Sphaerotilus</taxon>
    </lineage>
</organism>
<feature type="active site" description="Proton donor/acceptor" evidence="7">
    <location>
        <position position="83"/>
    </location>
</feature>
<keyword evidence="4 7" id="KW-0573">Peptidoglycan synthesis</keyword>
<dbReference type="AlphaFoldDB" id="A0A059KRL7"/>
<feature type="binding site" evidence="7">
    <location>
        <begin position="195"/>
        <end position="196"/>
    </location>
    <ligand>
        <name>substrate</name>
    </ligand>
</feature>
<dbReference type="FunFam" id="3.40.50.1860:FF:000001">
    <property type="entry name" value="Glutamate racemase"/>
    <property type="match status" value="1"/>
</dbReference>
<dbReference type="EMBL" id="AZRA01000008">
    <property type="protein sequence ID" value="KDB54000.1"/>
    <property type="molecule type" value="Genomic_DNA"/>
</dbReference>
<evidence type="ECO:0000256" key="6">
    <source>
        <dbReference type="ARBA" id="ARBA00023316"/>
    </source>
</evidence>
<dbReference type="RefSeq" id="WP_310732030.1">
    <property type="nucleotide sequence ID" value="NZ_AZRA01000008.1"/>
</dbReference>
<dbReference type="UniPathway" id="UPA00219"/>
<dbReference type="GO" id="GO:0008360">
    <property type="term" value="P:regulation of cell shape"/>
    <property type="evidence" value="ECO:0007669"/>
    <property type="project" value="UniProtKB-KW"/>
</dbReference>
<feature type="binding site" evidence="7">
    <location>
        <begin position="84"/>
        <end position="85"/>
    </location>
    <ligand>
        <name>substrate</name>
    </ligand>
</feature>
<evidence type="ECO:0000256" key="4">
    <source>
        <dbReference type="ARBA" id="ARBA00022984"/>
    </source>
</evidence>
<evidence type="ECO:0000313" key="9">
    <source>
        <dbReference type="Proteomes" id="UP000026714"/>
    </source>
</evidence>
<dbReference type="InterPro" id="IPR001920">
    <property type="entry name" value="Asp/Glu_race"/>
</dbReference>
<comment type="function">
    <text evidence="7">Provides the (R)-glutamate required for cell wall biosynthesis.</text>
</comment>
<keyword evidence="6 7" id="KW-0961">Cell wall biogenesis/degradation</keyword>
<comment type="catalytic activity">
    <reaction evidence="1 7">
        <text>L-glutamate = D-glutamate</text>
        <dbReference type="Rhea" id="RHEA:12813"/>
        <dbReference type="ChEBI" id="CHEBI:29985"/>
        <dbReference type="ChEBI" id="CHEBI:29986"/>
        <dbReference type="EC" id="5.1.1.3"/>
    </reaction>
</comment>
<dbReference type="Proteomes" id="UP000026714">
    <property type="component" value="Unassembled WGS sequence"/>
</dbReference>
<dbReference type="SUPFAM" id="SSF53681">
    <property type="entry name" value="Aspartate/glutamate racemase"/>
    <property type="match status" value="2"/>
</dbReference>
<evidence type="ECO:0000256" key="7">
    <source>
        <dbReference type="HAMAP-Rule" id="MF_00258"/>
    </source>
</evidence>
<dbReference type="InterPro" id="IPR033134">
    <property type="entry name" value="Asp/Glu_racemase_AS_2"/>
</dbReference>